<dbReference type="SUPFAM" id="SSF52540">
    <property type="entry name" value="P-loop containing nucleoside triphosphate hydrolases"/>
    <property type="match status" value="1"/>
</dbReference>
<reference evidence="3" key="2">
    <citation type="journal article" date="2014" name="ISME J.">
        <title>Microbial stratification in low pH oxic and suboxic macroscopic growths along an acid mine drainage.</title>
        <authorList>
            <person name="Mendez-Garcia C."/>
            <person name="Mesa V."/>
            <person name="Sprenger R.R."/>
            <person name="Richter M."/>
            <person name="Diez M.S."/>
            <person name="Solano J."/>
            <person name="Bargiela R."/>
            <person name="Golyshina O.V."/>
            <person name="Manteca A."/>
            <person name="Ramos J.L."/>
            <person name="Gallego J.R."/>
            <person name="Llorente I."/>
            <person name="Martins Dos Santos V.A."/>
            <person name="Jensen O.N."/>
            <person name="Pelaez A.I."/>
            <person name="Sanchez J."/>
            <person name="Ferrer M."/>
        </authorList>
    </citation>
    <scope>NUCLEOTIDE SEQUENCE</scope>
</reference>
<name>T1CI33_9ZZZZ</name>
<feature type="compositionally biased region" description="Basic and acidic residues" evidence="1">
    <location>
        <begin position="159"/>
        <end position="170"/>
    </location>
</feature>
<dbReference type="Pfam" id="PF13538">
    <property type="entry name" value="UvrD_C_2"/>
    <property type="match status" value="1"/>
</dbReference>
<gene>
    <name evidence="3" type="ORF">B1A_08254</name>
</gene>
<dbReference type="CDD" id="cd18809">
    <property type="entry name" value="SF1_C_RecD"/>
    <property type="match status" value="1"/>
</dbReference>
<feature type="non-terminal residue" evidence="3">
    <location>
        <position position="170"/>
    </location>
</feature>
<sequence length="170" mass="18671">MRVTDGGVVVRDNHQQEFEIGRTAQVDYGYALTTHQAQGQEYAHAIAHAESSRENLTSLASLYVTLSRAKDGALVITDNKEKLVATLEANTGRKATALERGNYRLGPSEPERAQLSQQEWRPLPGAVAEWLASEGWQHAGDASLPPMQTEFSDPEDAAAAERGREQLWAE</sequence>
<organism evidence="3">
    <name type="scientific">mine drainage metagenome</name>
    <dbReference type="NCBI Taxonomy" id="410659"/>
    <lineage>
        <taxon>unclassified sequences</taxon>
        <taxon>metagenomes</taxon>
        <taxon>ecological metagenomes</taxon>
    </lineage>
</organism>
<accession>T1CI33</accession>
<proteinExistence type="predicted"/>
<dbReference type="EMBL" id="AUZX01005903">
    <property type="protein sequence ID" value="EQD66114.1"/>
    <property type="molecule type" value="Genomic_DNA"/>
</dbReference>
<feature type="domain" description="UvrD-like helicase C-terminal" evidence="2">
    <location>
        <begin position="28"/>
        <end position="75"/>
    </location>
</feature>
<protein>
    <submittedName>
        <fullName evidence="3">TraI</fullName>
    </submittedName>
</protein>
<dbReference type="InterPro" id="IPR027785">
    <property type="entry name" value="UvrD-like_helicase_C"/>
</dbReference>
<comment type="caution">
    <text evidence="3">The sequence shown here is derived from an EMBL/GenBank/DDBJ whole genome shotgun (WGS) entry which is preliminary data.</text>
</comment>
<dbReference type="Gene3D" id="2.30.30.940">
    <property type="match status" value="1"/>
</dbReference>
<feature type="region of interest" description="Disordered" evidence="1">
    <location>
        <begin position="137"/>
        <end position="170"/>
    </location>
</feature>
<dbReference type="InterPro" id="IPR027417">
    <property type="entry name" value="P-loop_NTPase"/>
</dbReference>
<reference evidence="3" key="1">
    <citation type="submission" date="2013-08" db="EMBL/GenBank/DDBJ databases">
        <authorList>
            <person name="Mendez C."/>
            <person name="Richter M."/>
            <person name="Ferrer M."/>
            <person name="Sanchez J."/>
        </authorList>
    </citation>
    <scope>NUCLEOTIDE SEQUENCE</scope>
</reference>
<evidence type="ECO:0000313" key="3">
    <source>
        <dbReference type="EMBL" id="EQD66114.1"/>
    </source>
</evidence>
<evidence type="ECO:0000256" key="1">
    <source>
        <dbReference type="SAM" id="MobiDB-lite"/>
    </source>
</evidence>
<evidence type="ECO:0000259" key="2">
    <source>
        <dbReference type="Pfam" id="PF13538"/>
    </source>
</evidence>
<dbReference type="AlphaFoldDB" id="T1CI33"/>
<dbReference type="Gene3D" id="3.40.50.300">
    <property type="entry name" value="P-loop containing nucleotide triphosphate hydrolases"/>
    <property type="match status" value="1"/>
</dbReference>